<dbReference type="RefSeq" id="WP_131072015.1">
    <property type="nucleotide sequence ID" value="NZ_CP036313.1"/>
</dbReference>
<dbReference type="EMBL" id="CP036313">
    <property type="protein sequence ID" value="QBH12458.1"/>
    <property type="molecule type" value="Genomic_DNA"/>
</dbReference>
<name>A0ABX5RC41_9BACT</name>
<evidence type="ECO:0000313" key="1">
    <source>
        <dbReference type="EMBL" id="QBH12458.1"/>
    </source>
</evidence>
<keyword evidence="2" id="KW-1185">Reference proteome</keyword>
<sequence>MSQADVLFTHEEKSNEFMLGETSARTLVGYTGDVKYADKKTRYESGLLKRFFGKVKTGRNTSEFDLKANTVSEVDWANRYVYVYPIANISDPEWHRKRSPMIKERRELVEQRYEVSPPQISFEFSKEPETVNGYSTKRVDIKLNLETTDKKKNAKSLTRITQSLWLSTEVKGYDLYTNFNKALSRKTGVNGYRLGLLGDLLSYYPQDLASIEDDLARVDGYTVKAKFLLEGSYIQTFEDKPPKKTDKVFKDETSVLTRVQEIPSLDSSLFLAPESFARKKIK</sequence>
<proteinExistence type="predicted"/>
<gene>
    <name evidence="1" type="ORF">EYB58_05765</name>
</gene>
<dbReference type="Proteomes" id="UP000293902">
    <property type="component" value="Chromosome"/>
</dbReference>
<organism evidence="1 2">
    <name type="scientific">Desulfobacter hydrogenophilus</name>
    <dbReference type="NCBI Taxonomy" id="2291"/>
    <lineage>
        <taxon>Bacteria</taxon>
        <taxon>Pseudomonadati</taxon>
        <taxon>Thermodesulfobacteriota</taxon>
        <taxon>Desulfobacteria</taxon>
        <taxon>Desulfobacterales</taxon>
        <taxon>Desulfobacteraceae</taxon>
        <taxon>Desulfobacter</taxon>
    </lineage>
</organism>
<protein>
    <submittedName>
        <fullName evidence="1">Uncharacterized protein</fullName>
    </submittedName>
</protein>
<evidence type="ECO:0000313" key="2">
    <source>
        <dbReference type="Proteomes" id="UP000293902"/>
    </source>
</evidence>
<accession>A0ABX5RC41</accession>
<reference evidence="1 2" key="1">
    <citation type="submission" date="2019-02" db="EMBL/GenBank/DDBJ databases">
        <title>Complete genome sequence of Desulfobacter hydrogenophilus AcRS1.</title>
        <authorList>
            <person name="Marietou A."/>
            <person name="Lund M.B."/>
            <person name="Marshall I.P.G."/>
            <person name="Schreiber L."/>
            <person name="Jorgensen B."/>
        </authorList>
    </citation>
    <scope>NUCLEOTIDE SEQUENCE [LARGE SCALE GENOMIC DNA]</scope>
    <source>
        <strain evidence="1 2">AcRS1</strain>
    </source>
</reference>